<comment type="caution">
    <text evidence="1">The sequence shown here is derived from an EMBL/GenBank/DDBJ whole genome shotgun (WGS) entry which is preliminary data.</text>
</comment>
<dbReference type="EMBL" id="JAWXYB010000018">
    <property type="protein sequence ID" value="MDX5932567.1"/>
    <property type="molecule type" value="Genomic_DNA"/>
</dbReference>
<proteinExistence type="predicted"/>
<protein>
    <submittedName>
        <fullName evidence="1">Uncharacterized protein</fullName>
    </submittedName>
</protein>
<evidence type="ECO:0000313" key="1">
    <source>
        <dbReference type="EMBL" id="MDX5932567.1"/>
    </source>
</evidence>
<evidence type="ECO:0000313" key="2">
    <source>
        <dbReference type="Proteomes" id="UP001279553"/>
    </source>
</evidence>
<dbReference type="AlphaFoldDB" id="A0AAW9DVF6"/>
<dbReference type="RefSeq" id="WP_319615423.1">
    <property type="nucleotide sequence ID" value="NZ_JAWXYB010000018.1"/>
</dbReference>
<name>A0AAW9DVF6_ACIAO</name>
<accession>A0AAW9DVF6</accession>
<organism evidence="1 2">
    <name type="scientific">Acidiphilium acidophilum</name>
    <name type="common">Thiobacillus acidophilus</name>
    <dbReference type="NCBI Taxonomy" id="76588"/>
    <lineage>
        <taxon>Bacteria</taxon>
        <taxon>Pseudomonadati</taxon>
        <taxon>Pseudomonadota</taxon>
        <taxon>Alphaproteobacteria</taxon>
        <taxon>Acetobacterales</taxon>
        <taxon>Acidocellaceae</taxon>
        <taxon>Acidiphilium</taxon>
    </lineage>
</organism>
<gene>
    <name evidence="1" type="ORF">SIL87_17565</name>
</gene>
<reference evidence="1 2" key="1">
    <citation type="submission" date="2023-11" db="EMBL/GenBank/DDBJ databases">
        <title>MicrobeMod: A computational toolkit for identifying prokaryotic methylation and restriction-modification with nanopore sequencing.</title>
        <authorList>
            <person name="Crits-Christoph A."/>
            <person name="Kang S.C."/>
            <person name="Lee H."/>
            <person name="Ostrov N."/>
        </authorList>
    </citation>
    <scope>NUCLEOTIDE SEQUENCE [LARGE SCALE GENOMIC DNA]</scope>
    <source>
        <strain evidence="1 2">DSMZ 700</strain>
    </source>
</reference>
<sequence length="69" mass="7320">MALHEKTFSVTGENHRPAISLTGMMGANSFDAHHDDIQSVASLAADPVTAALPLRLTVAGYIAEPPIHR</sequence>
<dbReference type="Proteomes" id="UP001279553">
    <property type="component" value="Unassembled WGS sequence"/>
</dbReference>
<keyword evidence="2" id="KW-1185">Reference proteome</keyword>